<dbReference type="OrthoDB" id="515401at2759"/>
<reference evidence="2 3" key="1">
    <citation type="journal article" date="2019" name="Sci. Rep.">
        <title>Orb-weaving spider Araneus ventricosus genome elucidates the spidroin gene catalogue.</title>
        <authorList>
            <person name="Kono N."/>
            <person name="Nakamura H."/>
            <person name="Ohtoshi R."/>
            <person name="Moran D.A.P."/>
            <person name="Shinohara A."/>
            <person name="Yoshida Y."/>
            <person name="Fujiwara M."/>
            <person name="Mori M."/>
            <person name="Tomita M."/>
            <person name="Arakawa K."/>
        </authorList>
    </citation>
    <scope>NUCLEOTIDE SEQUENCE [LARGE SCALE GENOMIC DNA]</scope>
</reference>
<accession>A0A4Y2DSK7</accession>
<sequence length="195" mass="20778">MDRCPVPWSDTTPPPLPTPPQQHTPTSTQDDPSVDVGGGSPPSRRTSPSSPAAGIQSDTIQLAYSSAVEPPPEGMTVIRGLKSLSPGDHSPAAGEQLVYQTLGDGNSFMGQYYAGSFSPNPPPTVGSPSAYEKCSYVKVPYYQAADLHMVSGKTVTRFSELQTEMLKSGHSNWGRRSGISRAGLSYRQLSRGPRL</sequence>
<feature type="compositionally biased region" description="Pro residues" evidence="1">
    <location>
        <begin position="12"/>
        <end position="22"/>
    </location>
</feature>
<feature type="compositionally biased region" description="Low complexity" evidence="1">
    <location>
        <begin position="41"/>
        <end position="54"/>
    </location>
</feature>
<evidence type="ECO:0000313" key="3">
    <source>
        <dbReference type="Proteomes" id="UP000499080"/>
    </source>
</evidence>
<gene>
    <name evidence="2" type="ORF">AVEN_172497_1</name>
</gene>
<dbReference type="EMBL" id="BGPR01000415">
    <property type="protein sequence ID" value="GBM19026.1"/>
    <property type="molecule type" value="Genomic_DNA"/>
</dbReference>
<organism evidence="2 3">
    <name type="scientific">Araneus ventricosus</name>
    <name type="common">Orbweaver spider</name>
    <name type="synonym">Epeira ventricosa</name>
    <dbReference type="NCBI Taxonomy" id="182803"/>
    <lineage>
        <taxon>Eukaryota</taxon>
        <taxon>Metazoa</taxon>
        <taxon>Ecdysozoa</taxon>
        <taxon>Arthropoda</taxon>
        <taxon>Chelicerata</taxon>
        <taxon>Arachnida</taxon>
        <taxon>Araneae</taxon>
        <taxon>Araneomorphae</taxon>
        <taxon>Entelegynae</taxon>
        <taxon>Araneoidea</taxon>
        <taxon>Araneidae</taxon>
        <taxon>Araneus</taxon>
    </lineage>
</organism>
<feature type="compositionally biased region" description="Low complexity" evidence="1">
    <location>
        <begin position="1"/>
        <end position="11"/>
    </location>
</feature>
<dbReference type="Proteomes" id="UP000499080">
    <property type="component" value="Unassembled WGS sequence"/>
</dbReference>
<feature type="region of interest" description="Disordered" evidence="1">
    <location>
        <begin position="1"/>
        <end position="59"/>
    </location>
</feature>
<evidence type="ECO:0000313" key="2">
    <source>
        <dbReference type="EMBL" id="GBM19026.1"/>
    </source>
</evidence>
<name>A0A4Y2DSK7_ARAVE</name>
<proteinExistence type="predicted"/>
<comment type="caution">
    <text evidence="2">The sequence shown here is derived from an EMBL/GenBank/DDBJ whole genome shotgun (WGS) entry which is preliminary data.</text>
</comment>
<evidence type="ECO:0000256" key="1">
    <source>
        <dbReference type="SAM" id="MobiDB-lite"/>
    </source>
</evidence>
<protein>
    <submittedName>
        <fullName evidence="2">Uncharacterized protein</fullName>
    </submittedName>
</protein>
<keyword evidence="3" id="KW-1185">Reference proteome</keyword>
<dbReference type="AlphaFoldDB" id="A0A4Y2DSK7"/>